<dbReference type="AlphaFoldDB" id="A0A367CE21"/>
<reference evidence="2 3" key="1">
    <citation type="submission" date="2015-06" db="EMBL/GenBank/DDBJ databases">
        <title>The Genome Sequence of Enterococcus durans 4EA1.</title>
        <authorList>
            <consortium name="The Broad Institute Genomics Platform"/>
            <consortium name="The Broad Institute Genome Sequencing Center for Infectious Disease"/>
            <person name="Earl A.M."/>
            <person name="Van Tyne D."/>
            <person name="Lebreton F."/>
            <person name="Saavedra J.T."/>
            <person name="Gilmore M.S."/>
            <person name="Manson Mcguire A."/>
            <person name="Clock S."/>
            <person name="Crupain M."/>
            <person name="Rangan U."/>
            <person name="Young S."/>
            <person name="Abouelleil A."/>
            <person name="Cao P."/>
            <person name="Chapman S.B."/>
            <person name="Griggs A."/>
            <person name="Priest M."/>
            <person name="Shea T."/>
            <person name="Wortman J."/>
            <person name="Nusbaum C."/>
            <person name="Birren B."/>
        </authorList>
    </citation>
    <scope>NUCLEOTIDE SEQUENCE [LARGE SCALE GENOMIC DNA]</scope>
    <source>
        <strain evidence="2 3">4EA1</strain>
    </source>
</reference>
<sequence>MKRIFLGIGILLVIVFSVNYWLPRITLVRNHEATYLFPPSNKKFVSDVFYLIEKRGISELSTKKENRMIQQEMKKLDAKTYDSYQKMMADLTNSLQKITGKHTQIYFYENEEDKYAKFVSYPITSIDKSGIATIVLPSFSGTKDEGKTYVSTVNQFIETNKDAIKGVIIDLTSNNGGDSNVLLASVSQFLPNGNLLTFKGKHDSFTLNLSNTEIKTGNYSYQIKNYPKLNVPVAVMGSNVTSSSAEILLLAITTTVKESIFIGRDTGGYVSGREGYKLYGNVYLGLPTEAIQVYLGLPTEAIQTNDKIVHKIDSPISPDIQTDAPLDTAKEWFSKFTLSTNK</sequence>
<dbReference type="EMBL" id="LEPB01000004">
    <property type="protein sequence ID" value="RCA10726.1"/>
    <property type="molecule type" value="Genomic_DNA"/>
</dbReference>
<dbReference type="RefSeq" id="WP_113845652.1">
    <property type="nucleotide sequence ID" value="NZ_LEPB01000004.1"/>
</dbReference>
<dbReference type="Gene3D" id="3.90.226.10">
    <property type="entry name" value="2-enoyl-CoA Hydratase, Chain A, domain 1"/>
    <property type="match status" value="1"/>
</dbReference>
<protein>
    <recommendedName>
        <fullName evidence="1">Tail specific protease domain-containing protein</fullName>
    </recommendedName>
</protein>
<evidence type="ECO:0000259" key="1">
    <source>
        <dbReference type="Pfam" id="PF03572"/>
    </source>
</evidence>
<name>A0A367CE21_9ENTE</name>
<evidence type="ECO:0000313" key="3">
    <source>
        <dbReference type="Proteomes" id="UP000252797"/>
    </source>
</evidence>
<gene>
    <name evidence="2" type="ORF">EA71_01479</name>
</gene>
<dbReference type="SUPFAM" id="SSF52096">
    <property type="entry name" value="ClpP/crotonase"/>
    <property type="match status" value="1"/>
</dbReference>
<dbReference type="InterPro" id="IPR005151">
    <property type="entry name" value="Tail-specific_protease"/>
</dbReference>
<feature type="domain" description="Tail specific protease" evidence="1">
    <location>
        <begin position="131"/>
        <end position="291"/>
    </location>
</feature>
<dbReference type="GO" id="GO:0006508">
    <property type="term" value="P:proteolysis"/>
    <property type="evidence" value="ECO:0007669"/>
    <property type="project" value="InterPro"/>
</dbReference>
<comment type="caution">
    <text evidence="2">The sequence shown here is derived from an EMBL/GenBank/DDBJ whole genome shotgun (WGS) entry which is preliminary data.</text>
</comment>
<organism evidence="2 3">
    <name type="scientific">Enterococcus durans</name>
    <dbReference type="NCBI Taxonomy" id="53345"/>
    <lineage>
        <taxon>Bacteria</taxon>
        <taxon>Bacillati</taxon>
        <taxon>Bacillota</taxon>
        <taxon>Bacilli</taxon>
        <taxon>Lactobacillales</taxon>
        <taxon>Enterococcaceae</taxon>
        <taxon>Enterococcus</taxon>
    </lineage>
</organism>
<proteinExistence type="predicted"/>
<dbReference type="InterPro" id="IPR029045">
    <property type="entry name" value="ClpP/crotonase-like_dom_sf"/>
</dbReference>
<dbReference type="Pfam" id="PF03572">
    <property type="entry name" value="Peptidase_S41"/>
    <property type="match status" value="1"/>
</dbReference>
<dbReference type="GO" id="GO:0008236">
    <property type="term" value="F:serine-type peptidase activity"/>
    <property type="evidence" value="ECO:0007669"/>
    <property type="project" value="InterPro"/>
</dbReference>
<dbReference type="Proteomes" id="UP000252797">
    <property type="component" value="Unassembled WGS sequence"/>
</dbReference>
<accession>A0A367CE21</accession>
<evidence type="ECO:0000313" key="2">
    <source>
        <dbReference type="EMBL" id="RCA10726.1"/>
    </source>
</evidence>